<dbReference type="SFLD" id="SFLDG01091">
    <property type="entry name" value="uncharacterized_CHP01210-like"/>
    <property type="match status" value="1"/>
</dbReference>
<dbReference type="SFLD" id="SFLDG01086">
    <property type="entry name" value="elongater_protein-like"/>
    <property type="match status" value="1"/>
</dbReference>
<dbReference type="InterPro" id="IPR058240">
    <property type="entry name" value="rSAM_sf"/>
</dbReference>
<dbReference type="SUPFAM" id="SSF102114">
    <property type="entry name" value="Radical SAM enzymes"/>
    <property type="match status" value="1"/>
</dbReference>
<dbReference type="InterPro" id="IPR007197">
    <property type="entry name" value="rSAM"/>
</dbReference>
<evidence type="ECO:0000256" key="2">
    <source>
        <dbReference type="ARBA" id="ARBA00022485"/>
    </source>
</evidence>
<dbReference type="InterPro" id="IPR032432">
    <property type="entry name" value="Radical_SAM_C"/>
</dbReference>
<proteinExistence type="predicted"/>
<gene>
    <name evidence="8" type="ORF">ISU02_21615</name>
</gene>
<evidence type="ECO:0000256" key="1">
    <source>
        <dbReference type="ARBA" id="ARBA00001966"/>
    </source>
</evidence>
<dbReference type="InterPro" id="IPR005911">
    <property type="entry name" value="YhcC-like"/>
</dbReference>
<evidence type="ECO:0000256" key="5">
    <source>
        <dbReference type="ARBA" id="ARBA00023004"/>
    </source>
</evidence>
<dbReference type="Gene3D" id="3.30.750.200">
    <property type="match status" value="1"/>
</dbReference>
<dbReference type="InterPro" id="IPR039661">
    <property type="entry name" value="ELP3"/>
</dbReference>
<dbReference type="InterPro" id="IPR006638">
    <property type="entry name" value="Elp3/MiaA/NifB-like_rSAM"/>
</dbReference>
<accession>A0ABR9ZZ26</accession>
<dbReference type="SFLD" id="SFLDS00029">
    <property type="entry name" value="Radical_SAM"/>
    <property type="match status" value="1"/>
</dbReference>
<keyword evidence="2" id="KW-0004">4Fe-4S</keyword>
<keyword evidence="5" id="KW-0408">Iron</keyword>
<reference evidence="8 9" key="1">
    <citation type="submission" date="2020-11" db="EMBL/GenBank/DDBJ databases">
        <title>Fusibacter basophilias sp. nov.</title>
        <authorList>
            <person name="Qiu D."/>
        </authorList>
    </citation>
    <scope>NUCLEOTIDE SEQUENCE [LARGE SCALE GENOMIC DNA]</scope>
    <source>
        <strain evidence="8 9">Q10-2</strain>
    </source>
</reference>
<evidence type="ECO:0000256" key="3">
    <source>
        <dbReference type="ARBA" id="ARBA00022691"/>
    </source>
</evidence>
<protein>
    <submittedName>
        <fullName evidence="8">TIGR01212 family radical SAM protein</fullName>
    </submittedName>
</protein>
<keyword evidence="4" id="KW-0479">Metal-binding</keyword>
<keyword evidence="6" id="KW-0411">Iron-sulfur</keyword>
<dbReference type="RefSeq" id="WP_194703941.1">
    <property type="nucleotide sequence ID" value="NZ_JADKNH010000019.1"/>
</dbReference>
<dbReference type="Pfam" id="PF16199">
    <property type="entry name" value="Radical_SAM_C"/>
    <property type="match status" value="1"/>
</dbReference>
<evidence type="ECO:0000256" key="6">
    <source>
        <dbReference type="ARBA" id="ARBA00023014"/>
    </source>
</evidence>
<comment type="cofactor">
    <cofactor evidence="1">
        <name>[4Fe-4S] cluster</name>
        <dbReference type="ChEBI" id="CHEBI:49883"/>
    </cofactor>
</comment>
<feature type="domain" description="Radical SAM core" evidence="7">
    <location>
        <begin position="13"/>
        <end position="255"/>
    </location>
</feature>
<dbReference type="PANTHER" id="PTHR11135:SF1">
    <property type="entry name" value="PROTEIN YHCC"/>
    <property type="match status" value="1"/>
</dbReference>
<dbReference type="PANTHER" id="PTHR11135">
    <property type="entry name" value="HISTONE ACETYLTRANSFERASE-RELATED"/>
    <property type="match status" value="1"/>
</dbReference>
<name>A0ABR9ZZ26_9FIRM</name>
<organism evidence="8 9">
    <name type="scientific">Fusibacter ferrireducens</name>
    <dbReference type="NCBI Taxonomy" id="2785058"/>
    <lineage>
        <taxon>Bacteria</taxon>
        <taxon>Bacillati</taxon>
        <taxon>Bacillota</taxon>
        <taxon>Clostridia</taxon>
        <taxon>Eubacteriales</taxon>
        <taxon>Eubacteriales Family XII. Incertae Sedis</taxon>
        <taxon>Fusibacter</taxon>
    </lineage>
</organism>
<keyword evidence="9" id="KW-1185">Reference proteome</keyword>
<sequence>MRYRKYSTYLVEKYKEKVYKIPVNVPCSCPNRDGKLGSAGCIFCGEVGAGFEAQPSEMSIAHQIDKNTELIQKKYKVNKYIIYFQNYTNTYMPLERFEANLHEAMRAHVVGLSISTRPDAIPNPYLEVLKRIQKTYDIDIEVELGLQSVNINTLKQINRGHGLAEFIDAVQRIHAYGFTVCTHLIANLPWDTDDDFIEAGRVLSALGVASVKVHSLYVLKHTKLGELYSKGAIEIISSDAYLERLVKFIQNISSEMVVQRLFGRAPESQTLFCNWGMSWRKLQNQFEEILEERDIYQGMHFKLSELNRFE</sequence>
<evidence type="ECO:0000313" key="9">
    <source>
        <dbReference type="Proteomes" id="UP000614200"/>
    </source>
</evidence>
<keyword evidence="3" id="KW-0949">S-adenosyl-L-methionine</keyword>
<dbReference type="EMBL" id="JADKNH010000019">
    <property type="protein sequence ID" value="MBF4695702.1"/>
    <property type="molecule type" value="Genomic_DNA"/>
</dbReference>
<evidence type="ECO:0000259" key="7">
    <source>
        <dbReference type="PROSITE" id="PS51918"/>
    </source>
</evidence>
<dbReference type="PROSITE" id="PS51918">
    <property type="entry name" value="RADICAL_SAM"/>
    <property type="match status" value="1"/>
</dbReference>
<dbReference type="SMART" id="SM00729">
    <property type="entry name" value="Elp3"/>
    <property type="match status" value="1"/>
</dbReference>
<dbReference type="NCBIfam" id="TIGR01212">
    <property type="entry name" value="TIGR01212 family radical SAM protein"/>
    <property type="match status" value="1"/>
</dbReference>
<evidence type="ECO:0000313" key="8">
    <source>
        <dbReference type="EMBL" id="MBF4695702.1"/>
    </source>
</evidence>
<comment type="caution">
    <text evidence="8">The sequence shown here is derived from an EMBL/GenBank/DDBJ whole genome shotgun (WGS) entry which is preliminary data.</text>
</comment>
<dbReference type="Proteomes" id="UP000614200">
    <property type="component" value="Unassembled WGS sequence"/>
</dbReference>
<dbReference type="Pfam" id="PF04055">
    <property type="entry name" value="Radical_SAM"/>
    <property type="match status" value="1"/>
</dbReference>
<evidence type="ECO:0000256" key="4">
    <source>
        <dbReference type="ARBA" id="ARBA00022723"/>
    </source>
</evidence>